<accession>A0A803Q1F8</accession>
<evidence type="ECO:0000259" key="1">
    <source>
        <dbReference type="PROSITE" id="PS50878"/>
    </source>
</evidence>
<dbReference type="InterPro" id="IPR044730">
    <property type="entry name" value="RNase_H-like_dom_plant"/>
</dbReference>
<dbReference type="InterPro" id="IPR005135">
    <property type="entry name" value="Endo/exonuclease/phosphatase"/>
</dbReference>
<organism evidence="2 3">
    <name type="scientific">Cannabis sativa</name>
    <name type="common">Hemp</name>
    <name type="synonym">Marijuana</name>
    <dbReference type="NCBI Taxonomy" id="3483"/>
    <lineage>
        <taxon>Eukaryota</taxon>
        <taxon>Viridiplantae</taxon>
        <taxon>Streptophyta</taxon>
        <taxon>Embryophyta</taxon>
        <taxon>Tracheophyta</taxon>
        <taxon>Spermatophyta</taxon>
        <taxon>Magnoliopsida</taxon>
        <taxon>eudicotyledons</taxon>
        <taxon>Gunneridae</taxon>
        <taxon>Pentapetalae</taxon>
        <taxon>rosids</taxon>
        <taxon>fabids</taxon>
        <taxon>Rosales</taxon>
        <taxon>Cannabaceae</taxon>
        <taxon>Cannabis</taxon>
    </lineage>
</organism>
<dbReference type="EnsemblPlants" id="evm.model.07.1134">
    <property type="protein sequence ID" value="cds.evm.model.07.1134"/>
    <property type="gene ID" value="evm.TU.07.1134"/>
</dbReference>
<reference evidence="2" key="1">
    <citation type="submission" date="2018-11" db="EMBL/GenBank/DDBJ databases">
        <authorList>
            <person name="Grassa J C."/>
        </authorList>
    </citation>
    <scope>NUCLEOTIDE SEQUENCE [LARGE SCALE GENOMIC DNA]</scope>
</reference>
<dbReference type="Pfam" id="PF13966">
    <property type="entry name" value="zf-RVT"/>
    <property type="match status" value="1"/>
</dbReference>
<dbReference type="InterPro" id="IPR026960">
    <property type="entry name" value="RVT-Znf"/>
</dbReference>
<dbReference type="Gramene" id="evm.model.07.1134">
    <property type="protein sequence ID" value="cds.evm.model.07.1134"/>
    <property type="gene ID" value="evm.TU.07.1134"/>
</dbReference>
<protein>
    <recommendedName>
        <fullName evidence="1">Reverse transcriptase domain-containing protein</fullName>
    </recommendedName>
</protein>
<dbReference type="Gene3D" id="3.30.420.10">
    <property type="entry name" value="Ribonuclease H-like superfamily/Ribonuclease H"/>
    <property type="match status" value="1"/>
</dbReference>
<sequence length="1751" mass="198995">MLSPEKSLPEGLQGKPDEVMEDLLSKTNNLAVLDEDGWEINEDGGAEVGKMCALGRLCSNRTMNRSLIKTILGRVWGLPEKEIPSNWEACLSRIPLSGRISSLPPKSITQKNLERLASMAGEIIEVQKADVARISSKGFFTFKVWCDLDKPLCPGFLFPYEGHKLWLPFRYDRLPFMCFNCGCIGHEMKVCLEPNGRVVEDSNNLKQGFGTWLKVDDKKDITDIFGKGKLGSGSNYNSGQPVRNYTTNPIPTNLSKGPDQGKLKTSIMLSPSEIEVAQASGEKRLINQKRNGDWREELMGNSSFFLESPNTVEPQFSSSIQKAYPIESGQLYEVPIIYESNFTKSGLGDGKTKRRKITPKRLKKDGSLKTGLVNSVLGMEDGSSDSRNISSFTDLNLDTTLEAANPNEIHPGMIFLSETRLSSAAMEFIRVQLGYDGCFSVDAKGKSGGLALLWYDSVKVQIKSFTVSHIDALVENDLGFTWRFTSFYGSLDPGGRKESWKLLKRLQPMFKGAWVCGGDFNEITRNFEKKGGNTKPEYLMYNFRKVNSDCSLREIQTEGGTFTWCNGRAANLVFEKLDRIFCNSEWMDSFKMNSVRLLDWRNSDHRPLVLTAQISNLVLTGRSSRGSRFHYEQAWVDNKEYQEIIQTVWSNTVSTNPLTNLKSLLQGCGEKLHGWNKRQKQDLNMRRKELKDKIEWLSKSACQTDWITMKKLENDLNCVEEKREMYWKQNSRALWLKHGDRNTKFFHYKASQRRRKNLIEGLYDDRLQWQSSLKKISEIVVNYFTKLFSKSNHRVEIRDILVGCVPNRISNEENRLLLQPFDEQDVKSAMFQIHPLKAPGKDGLPGLFFQKHWDLVGKEVTAACLDILNNQADCRSINETLICLIPKTKHPTKMSEFRPISLCNVVYKVVSKCLANRMKPSLNNAISSNQSAFIGGRIIHDNAILGFESLHCMRKGRFGNGKKMALKLDMSKAYDRVEWDFLETMMSCIDYDETWISKVMNCVRSVSFSVLINGSIYGHFTPERGLRQGDPLSPFLFLLCSEGLTCLLHETERAGKLHGLRFGSMEHNLSHLLFADDSLVFLNANFEESKALKEVLDCYASLSGQTINLDKSDLCVGTKIKDDMAISLAAFFGVHLVKNHTKYLGMPTFVGKNKKEVFGKIRDRVEAKLQGWKMGLFSQAGKEILIKAVIQALPCYVMSCFRISKGILHDIESMIARFWWGANSKTHKIHWGSWEKMCKLKENGGMGFRALEDFNQALLEKQGWKIVTNPDCLLARVMKALYFPNNNFFEAKVGHFGSNIWRGLLWGRDLLLKGYRWVVGNGKSVRINEDPWIPRGAPFTLRTKIQVPAEVKIQTLITEEGDWKTDEIASWFHKDDIPWVLGINPSREREDVIGWSLTPSGHYTVASGYKLRFRDPDIAECSNNSEIKAWWKGVWGSRLTPKMKNFTWRVFHNWIPVKTELNKRGMSMDDTCNRCKSHKEDVCHALWTCPTLHKVWKYFGYLHLFPSSLWKAPDFLMTMKDKLTKDEFLFFIGLTWLIWYRRNKCIFQNKDVADNIWIPWAIEMLELHLATDRISPNQKQLKAPANWSPPLPGSFLINSDVSLIDGQPGCGLGVIIRDHLGALVAAETVFVPGCLSVLLAETMAIRLALKIAEKWSLQKVCISSDNQVVIQALTGNARSNTDWGHLVVDCLLARKSFQNLSFIFSPKNCNKVAHCLAKWGRLCQVSEVWTKVLPDCAAACLKADMPFGASL</sequence>
<dbReference type="CDD" id="cd01650">
    <property type="entry name" value="RT_nLTR_like"/>
    <property type="match status" value="1"/>
</dbReference>
<dbReference type="GO" id="GO:0003676">
    <property type="term" value="F:nucleic acid binding"/>
    <property type="evidence" value="ECO:0007669"/>
    <property type="project" value="InterPro"/>
</dbReference>
<dbReference type="InterPro" id="IPR012337">
    <property type="entry name" value="RNaseH-like_sf"/>
</dbReference>
<dbReference type="Pfam" id="PF13456">
    <property type="entry name" value="RVT_3"/>
    <property type="match status" value="1"/>
</dbReference>
<dbReference type="InterPro" id="IPR043502">
    <property type="entry name" value="DNA/RNA_pol_sf"/>
</dbReference>
<dbReference type="Pfam" id="PF00078">
    <property type="entry name" value="RVT_1"/>
    <property type="match status" value="1"/>
</dbReference>
<dbReference type="SUPFAM" id="SSF53098">
    <property type="entry name" value="Ribonuclease H-like"/>
    <property type="match status" value="1"/>
</dbReference>
<feature type="domain" description="Reverse transcriptase" evidence="1">
    <location>
        <begin position="866"/>
        <end position="1136"/>
    </location>
</feature>
<dbReference type="SUPFAM" id="SSF56672">
    <property type="entry name" value="DNA/RNA polymerases"/>
    <property type="match status" value="1"/>
</dbReference>
<keyword evidence="3" id="KW-1185">Reference proteome</keyword>
<dbReference type="GO" id="GO:0004523">
    <property type="term" value="F:RNA-DNA hybrid ribonuclease activity"/>
    <property type="evidence" value="ECO:0007669"/>
    <property type="project" value="InterPro"/>
</dbReference>
<dbReference type="EMBL" id="UZAU01000655">
    <property type="status" value="NOT_ANNOTATED_CDS"/>
    <property type="molecule type" value="Genomic_DNA"/>
</dbReference>
<dbReference type="Proteomes" id="UP000596661">
    <property type="component" value="Chromosome 7"/>
</dbReference>
<evidence type="ECO:0000313" key="2">
    <source>
        <dbReference type="EnsemblPlants" id="cds.evm.model.07.1134"/>
    </source>
</evidence>
<dbReference type="Gene3D" id="3.60.10.10">
    <property type="entry name" value="Endonuclease/exonuclease/phosphatase"/>
    <property type="match status" value="1"/>
</dbReference>
<dbReference type="Pfam" id="PF14392">
    <property type="entry name" value="zf-CCHC_4"/>
    <property type="match status" value="1"/>
</dbReference>
<dbReference type="InterPro" id="IPR036691">
    <property type="entry name" value="Endo/exonu/phosph_ase_sf"/>
</dbReference>
<dbReference type="CDD" id="cd06222">
    <property type="entry name" value="RNase_H_like"/>
    <property type="match status" value="1"/>
</dbReference>
<dbReference type="InterPro" id="IPR000477">
    <property type="entry name" value="RT_dom"/>
</dbReference>
<dbReference type="SUPFAM" id="SSF56219">
    <property type="entry name" value="DNase I-like"/>
    <property type="match status" value="1"/>
</dbReference>
<evidence type="ECO:0000313" key="3">
    <source>
        <dbReference type="Proteomes" id="UP000596661"/>
    </source>
</evidence>
<reference evidence="2" key="2">
    <citation type="submission" date="2021-03" db="UniProtKB">
        <authorList>
            <consortium name="EnsemblPlants"/>
        </authorList>
    </citation>
    <scope>IDENTIFICATION</scope>
</reference>
<dbReference type="InterPro" id="IPR025836">
    <property type="entry name" value="Zn_knuckle_CX2CX4HX4C"/>
</dbReference>
<dbReference type="PANTHER" id="PTHR33116">
    <property type="entry name" value="REVERSE TRANSCRIPTASE ZINC-BINDING DOMAIN-CONTAINING PROTEIN-RELATED-RELATED"/>
    <property type="match status" value="1"/>
</dbReference>
<dbReference type="InterPro" id="IPR002156">
    <property type="entry name" value="RNaseH_domain"/>
</dbReference>
<dbReference type="InterPro" id="IPR036397">
    <property type="entry name" value="RNaseH_sf"/>
</dbReference>
<dbReference type="Pfam" id="PF03372">
    <property type="entry name" value="Exo_endo_phos"/>
    <property type="match status" value="1"/>
</dbReference>
<proteinExistence type="predicted"/>
<dbReference type="PANTHER" id="PTHR33116:SF86">
    <property type="entry name" value="REVERSE TRANSCRIPTASE DOMAIN-CONTAINING PROTEIN"/>
    <property type="match status" value="1"/>
</dbReference>
<dbReference type="PROSITE" id="PS50878">
    <property type="entry name" value="RT_POL"/>
    <property type="match status" value="1"/>
</dbReference>
<name>A0A803Q1F8_CANSA</name>